<keyword evidence="1" id="KW-0805">Transcription regulation</keyword>
<dbReference type="AlphaFoldDB" id="A0A074M570"/>
<accession>A0A074M570</accession>
<evidence type="ECO:0000259" key="4">
    <source>
        <dbReference type="PROSITE" id="PS50932"/>
    </source>
</evidence>
<evidence type="ECO:0000256" key="3">
    <source>
        <dbReference type="ARBA" id="ARBA00023163"/>
    </source>
</evidence>
<evidence type="ECO:0000313" key="6">
    <source>
        <dbReference type="Proteomes" id="UP000027647"/>
    </source>
</evidence>
<dbReference type="CDD" id="cd01392">
    <property type="entry name" value="HTH_LacI"/>
    <property type="match status" value="1"/>
</dbReference>
<dbReference type="Gene3D" id="1.10.260.40">
    <property type="entry name" value="lambda repressor-like DNA-binding domains"/>
    <property type="match status" value="1"/>
</dbReference>
<sequence>MTVSRVINQESGVRTDTREKVLEAVETLNYRPNKSARTLARGADAHIGLIYANPSDSYLGRFLHGALEAAQRTDSHLIVETCDNKSTASYVASAMRLVRANVAGVLLPPPISGSDAVLSIFEESGTPVATVSRFSQDPNALDISIDDKGAAAQMTRHLIDLGHRRIGFIRGPADQASSKLREDGFRGEMQNAALDIPPDYIVDGQFTYRSGVSAAEQLIDLEVPPTAIFASNDDMAAAAIGVAHRRGLVVPGDLSVVGFDNSASALSVWPELTTVDQPVSAMASAAFELVREAVSTEPQNTDTPRAGPAIECGLIIRGSSGAATQTT</sequence>
<dbReference type="Pfam" id="PF13377">
    <property type="entry name" value="Peripla_BP_3"/>
    <property type="match status" value="1"/>
</dbReference>
<evidence type="ECO:0000313" key="5">
    <source>
        <dbReference type="EMBL" id="KEO89851.1"/>
    </source>
</evidence>
<dbReference type="InterPro" id="IPR046335">
    <property type="entry name" value="LacI/GalR-like_sensor"/>
</dbReference>
<dbReference type="CDD" id="cd01545">
    <property type="entry name" value="PBP1_SalR"/>
    <property type="match status" value="1"/>
</dbReference>
<dbReference type="Pfam" id="PF00356">
    <property type="entry name" value="LacI"/>
    <property type="match status" value="1"/>
</dbReference>
<dbReference type="PROSITE" id="PS50932">
    <property type="entry name" value="HTH_LACI_2"/>
    <property type="match status" value="1"/>
</dbReference>
<proteinExistence type="predicted"/>
<name>A0A074M570_ERYLO</name>
<dbReference type="SUPFAM" id="SSF47413">
    <property type="entry name" value="lambda repressor-like DNA-binding domains"/>
    <property type="match status" value="1"/>
</dbReference>
<dbReference type="Proteomes" id="UP000027647">
    <property type="component" value="Unassembled WGS sequence"/>
</dbReference>
<dbReference type="GO" id="GO:0000976">
    <property type="term" value="F:transcription cis-regulatory region binding"/>
    <property type="evidence" value="ECO:0007669"/>
    <property type="project" value="TreeGrafter"/>
</dbReference>
<keyword evidence="2" id="KW-0238">DNA-binding</keyword>
<dbReference type="eggNOG" id="COG1609">
    <property type="taxonomic scope" value="Bacteria"/>
</dbReference>
<keyword evidence="3" id="KW-0804">Transcription</keyword>
<keyword evidence="6" id="KW-1185">Reference proteome</keyword>
<organism evidence="5 6">
    <name type="scientific">Erythrobacter longus</name>
    <dbReference type="NCBI Taxonomy" id="1044"/>
    <lineage>
        <taxon>Bacteria</taxon>
        <taxon>Pseudomonadati</taxon>
        <taxon>Pseudomonadota</taxon>
        <taxon>Alphaproteobacteria</taxon>
        <taxon>Sphingomonadales</taxon>
        <taxon>Erythrobacteraceae</taxon>
        <taxon>Erythrobacter/Porphyrobacter group</taxon>
        <taxon>Erythrobacter</taxon>
    </lineage>
</organism>
<evidence type="ECO:0000256" key="1">
    <source>
        <dbReference type="ARBA" id="ARBA00023015"/>
    </source>
</evidence>
<protein>
    <recommendedName>
        <fullName evidence="4">HTH lacI-type domain-containing protein</fullName>
    </recommendedName>
</protein>
<dbReference type="InterPro" id="IPR028082">
    <property type="entry name" value="Peripla_BP_I"/>
</dbReference>
<dbReference type="PANTHER" id="PTHR30146:SF153">
    <property type="entry name" value="LACTOSE OPERON REPRESSOR"/>
    <property type="match status" value="1"/>
</dbReference>
<dbReference type="EMBL" id="JMIW01000004">
    <property type="protein sequence ID" value="KEO89851.1"/>
    <property type="molecule type" value="Genomic_DNA"/>
</dbReference>
<dbReference type="Gene3D" id="3.40.50.2300">
    <property type="match status" value="2"/>
</dbReference>
<dbReference type="GO" id="GO:0003700">
    <property type="term" value="F:DNA-binding transcription factor activity"/>
    <property type="evidence" value="ECO:0007669"/>
    <property type="project" value="TreeGrafter"/>
</dbReference>
<reference evidence="5 6" key="1">
    <citation type="submission" date="2014-04" db="EMBL/GenBank/DDBJ databases">
        <title>A comprehensive comparison of genomes of Erythrobacter spp. strains.</title>
        <authorList>
            <person name="Zheng Q."/>
        </authorList>
    </citation>
    <scope>NUCLEOTIDE SEQUENCE [LARGE SCALE GENOMIC DNA]</scope>
    <source>
        <strain evidence="5 6">DSM 6997</strain>
    </source>
</reference>
<dbReference type="STRING" id="1044.EH31_11910"/>
<gene>
    <name evidence="5" type="ORF">EH31_11910</name>
</gene>
<dbReference type="SUPFAM" id="SSF53822">
    <property type="entry name" value="Periplasmic binding protein-like I"/>
    <property type="match status" value="1"/>
</dbReference>
<dbReference type="InterPro" id="IPR010982">
    <property type="entry name" value="Lambda_DNA-bd_dom_sf"/>
</dbReference>
<dbReference type="OrthoDB" id="7939625at2"/>
<dbReference type="InterPro" id="IPR000843">
    <property type="entry name" value="HTH_LacI"/>
</dbReference>
<dbReference type="PANTHER" id="PTHR30146">
    <property type="entry name" value="LACI-RELATED TRANSCRIPTIONAL REPRESSOR"/>
    <property type="match status" value="1"/>
</dbReference>
<dbReference type="SMART" id="SM00354">
    <property type="entry name" value="HTH_LACI"/>
    <property type="match status" value="1"/>
</dbReference>
<feature type="domain" description="HTH lacI-type" evidence="4">
    <location>
        <begin position="1"/>
        <end position="41"/>
    </location>
</feature>
<comment type="caution">
    <text evidence="5">The sequence shown here is derived from an EMBL/GenBank/DDBJ whole genome shotgun (WGS) entry which is preliminary data.</text>
</comment>
<evidence type="ECO:0000256" key="2">
    <source>
        <dbReference type="ARBA" id="ARBA00023125"/>
    </source>
</evidence>